<keyword evidence="2" id="KW-0808">Transferase</keyword>
<dbReference type="Gene3D" id="3.40.630.30">
    <property type="match status" value="1"/>
</dbReference>
<keyword evidence="2" id="KW-0012">Acyltransferase</keyword>
<organism evidence="2 3">
    <name type="scientific">Sporanaerobacter acetigenes DSM 13106</name>
    <dbReference type="NCBI Taxonomy" id="1123281"/>
    <lineage>
        <taxon>Bacteria</taxon>
        <taxon>Bacillati</taxon>
        <taxon>Bacillota</taxon>
        <taxon>Tissierellia</taxon>
        <taxon>Tissierellales</taxon>
        <taxon>Sporanaerobacteraceae</taxon>
        <taxon>Sporanaerobacter</taxon>
    </lineage>
</organism>
<proteinExistence type="predicted"/>
<dbReference type="GO" id="GO:0016747">
    <property type="term" value="F:acyltransferase activity, transferring groups other than amino-acyl groups"/>
    <property type="evidence" value="ECO:0007669"/>
    <property type="project" value="InterPro"/>
</dbReference>
<sequence length="167" mass="19542">MEFRKAVESDIDSIMNIIRQAQEHFKERGIDQWQNNYPNLETILMDIKNENGYVLLEDDTIIGTASVSFHGEKTYEHIYNGKWISNNEYVVVHRMAIDPKYKRQGLATAIMEKVEEICLDKGVHSIKVDTHEENLAMQKLLKKNKFEYCGIIYLEDGNERIAFEKIL</sequence>
<dbReference type="AlphaFoldDB" id="A0A1M5VRD3"/>
<dbReference type="EMBL" id="FQXR01000004">
    <property type="protein sequence ID" value="SHH77812.1"/>
    <property type="molecule type" value="Genomic_DNA"/>
</dbReference>
<gene>
    <name evidence="2" type="ORF">SAMN02745180_01018</name>
</gene>
<accession>A0A1M5VRD3</accession>
<dbReference type="CDD" id="cd04301">
    <property type="entry name" value="NAT_SF"/>
    <property type="match status" value="1"/>
</dbReference>
<dbReference type="OrthoDB" id="9796381at2"/>
<evidence type="ECO:0000313" key="2">
    <source>
        <dbReference type="EMBL" id="SHH77812.1"/>
    </source>
</evidence>
<dbReference type="SUPFAM" id="SSF55729">
    <property type="entry name" value="Acyl-CoA N-acyltransferases (Nat)"/>
    <property type="match status" value="1"/>
</dbReference>
<dbReference type="PANTHER" id="PTHR43072">
    <property type="entry name" value="N-ACETYLTRANSFERASE"/>
    <property type="match status" value="1"/>
</dbReference>
<dbReference type="PROSITE" id="PS51186">
    <property type="entry name" value="GNAT"/>
    <property type="match status" value="1"/>
</dbReference>
<protein>
    <submittedName>
        <fullName evidence="2">L-amino acid N-acyltransferase YncA</fullName>
    </submittedName>
</protein>
<dbReference type="InterPro" id="IPR000182">
    <property type="entry name" value="GNAT_dom"/>
</dbReference>
<evidence type="ECO:0000313" key="3">
    <source>
        <dbReference type="Proteomes" id="UP000184389"/>
    </source>
</evidence>
<dbReference type="Proteomes" id="UP000184389">
    <property type="component" value="Unassembled WGS sequence"/>
</dbReference>
<evidence type="ECO:0000259" key="1">
    <source>
        <dbReference type="PROSITE" id="PS51186"/>
    </source>
</evidence>
<reference evidence="2 3" key="1">
    <citation type="submission" date="2016-11" db="EMBL/GenBank/DDBJ databases">
        <authorList>
            <person name="Jaros S."/>
            <person name="Januszkiewicz K."/>
            <person name="Wedrychowicz H."/>
        </authorList>
    </citation>
    <scope>NUCLEOTIDE SEQUENCE [LARGE SCALE GENOMIC DNA]</scope>
    <source>
        <strain evidence="2 3">DSM 13106</strain>
    </source>
</reference>
<feature type="domain" description="N-acetyltransferase" evidence="1">
    <location>
        <begin position="1"/>
        <end position="167"/>
    </location>
</feature>
<dbReference type="InterPro" id="IPR016181">
    <property type="entry name" value="Acyl_CoA_acyltransferase"/>
</dbReference>
<keyword evidence="3" id="KW-1185">Reference proteome</keyword>
<dbReference type="STRING" id="1123281.SAMN02745180_01018"/>
<dbReference type="Pfam" id="PF00583">
    <property type="entry name" value="Acetyltransf_1"/>
    <property type="match status" value="1"/>
</dbReference>
<name>A0A1M5VRD3_9FIRM</name>